<evidence type="ECO:0000256" key="1">
    <source>
        <dbReference type="SAM" id="Phobius"/>
    </source>
</evidence>
<protein>
    <submittedName>
        <fullName evidence="2">Uncharacterized protein</fullName>
    </submittedName>
</protein>
<evidence type="ECO:0000313" key="2">
    <source>
        <dbReference type="EMBL" id="MBC2869519.1"/>
    </source>
</evidence>
<comment type="caution">
    <text evidence="2">The sequence shown here is derived from an EMBL/GenBank/DDBJ whole genome shotgun (WGS) entry which is preliminary data.</text>
</comment>
<feature type="transmembrane region" description="Helical" evidence="1">
    <location>
        <begin position="12"/>
        <end position="41"/>
    </location>
</feature>
<keyword evidence="3" id="KW-1185">Reference proteome</keyword>
<reference evidence="2 3" key="1">
    <citation type="submission" date="2020-08" db="EMBL/GenBank/DDBJ databases">
        <title>Whole-Genome Sequence of French Clinical Streptomyces mexicanus Strain Q0842.</title>
        <authorList>
            <person name="Boxberger M."/>
            <person name="La Scola B."/>
        </authorList>
    </citation>
    <scope>NUCLEOTIDE SEQUENCE [LARGE SCALE GENOMIC DNA]</scope>
    <source>
        <strain evidence="2 3">Marseille-Q0842</strain>
    </source>
</reference>
<dbReference type="EMBL" id="JACMHY010000019">
    <property type="protein sequence ID" value="MBC2869519.1"/>
    <property type="molecule type" value="Genomic_DNA"/>
</dbReference>
<feature type="transmembrane region" description="Helical" evidence="1">
    <location>
        <begin position="111"/>
        <end position="131"/>
    </location>
</feature>
<name>A0A7X1I667_9ACTN</name>
<organism evidence="2 3">
    <name type="scientific">Streptomyces mexicanus</name>
    <dbReference type="NCBI Taxonomy" id="178566"/>
    <lineage>
        <taxon>Bacteria</taxon>
        <taxon>Bacillati</taxon>
        <taxon>Actinomycetota</taxon>
        <taxon>Actinomycetes</taxon>
        <taxon>Kitasatosporales</taxon>
        <taxon>Streptomycetaceae</taxon>
        <taxon>Streptomyces</taxon>
    </lineage>
</organism>
<dbReference type="OrthoDB" id="4286599at2"/>
<keyword evidence="1" id="KW-1133">Transmembrane helix</keyword>
<proteinExistence type="predicted"/>
<sequence>MKRGVVMRGLRFGLVVGGGCALGWGAVWTASVTVAAVLGQWHGVPLALVSEVILVGGSLFEGVVLGLLLGATLAVAPDWLTSRGLLRRLLAGLVAGTLFLGEVLVSMEGGILPVLSMILCIPVVGAVAAACSGDIAGRSRRHAWLWPGALLRAEVRALTWRGKVRAVVELLWN</sequence>
<dbReference type="AlphaFoldDB" id="A0A7X1I667"/>
<dbReference type="RefSeq" id="WP_159668723.1">
    <property type="nucleotide sequence ID" value="NZ_JACMHY010000019.1"/>
</dbReference>
<gene>
    <name evidence="2" type="ORF">H1R13_32575</name>
</gene>
<evidence type="ECO:0000313" key="3">
    <source>
        <dbReference type="Proteomes" id="UP000517694"/>
    </source>
</evidence>
<accession>A0A7X1I667</accession>
<dbReference type="Proteomes" id="UP000517694">
    <property type="component" value="Unassembled WGS sequence"/>
</dbReference>
<keyword evidence="1" id="KW-0812">Transmembrane</keyword>
<keyword evidence="1" id="KW-0472">Membrane</keyword>
<feature type="transmembrane region" description="Helical" evidence="1">
    <location>
        <begin position="88"/>
        <end position="105"/>
    </location>
</feature>
<feature type="transmembrane region" description="Helical" evidence="1">
    <location>
        <begin position="53"/>
        <end position="76"/>
    </location>
</feature>